<gene>
    <name evidence="4" type="ORF">NOO_LOCUS812</name>
</gene>
<dbReference type="PANTHER" id="PTHR13164:SF3">
    <property type="entry name" value="CALCYCLIN-BINDING PROTEIN"/>
    <property type="match status" value="1"/>
</dbReference>
<dbReference type="Proteomes" id="UP000271087">
    <property type="component" value="Unassembled WGS sequence"/>
</dbReference>
<reference evidence="4 5" key="2">
    <citation type="submission" date="2018-08" db="EMBL/GenBank/DDBJ databases">
        <authorList>
            <person name="Laetsch R D."/>
            <person name="Stevens L."/>
            <person name="Kumar S."/>
            <person name="Blaxter L. M."/>
        </authorList>
    </citation>
    <scope>NUCLEOTIDE SEQUENCE [LARGE SCALE GENOMIC DNA]</scope>
</reference>
<dbReference type="InterPro" id="IPR052289">
    <property type="entry name" value="Calcyclin-binding_UBL-bridge"/>
</dbReference>
<dbReference type="GO" id="GO:0031625">
    <property type="term" value="F:ubiquitin protein ligase binding"/>
    <property type="evidence" value="ECO:0007669"/>
    <property type="project" value="InterPro"/>
</dbReference>
<dbReference type="EMBL" id="UYRW01000087">
    <property type="protein sequence ID" value="VDK62887.1"/>
    <property type="molecule type" value="Genomic_DNA"/>
</dbReference>
<dbReference type="InterPro" id="IPR037201">
    <property type="entry name" value="CacyBP_N"/>
</dbReference>
<accession>A0A182DYR0</accession>
<dbReference type="InterPro" id="IPR007699">
    <property type="entry name" value="SGS_dom"/>
</dbReference>
<protein>
    <submittedName>
        <fullName evidence="6">Calcyclin-binding protein</fullName>
    </submittedName>
</protein>
<name>A0A182DYR0_ONCOC</name>
<organism evidence="6">
    <name type="scientific">Onchocerca ochengi</name>
    <name type="common">Filarial nematode worm</name>
    <dbReference type="NCBI Taxonomy" id="42157"/>
    <lineage>
        <taxon>Eukaryota</taxon>
        <taxon>Metazoa</taxon>
        <taxon>Ecdysozoa</taxon>
        <taxon>Nematoda</taxon>
        <taxon>Chromadorea</taxon>
        <taxon>Rhabditida</taxon>
        <taxon>Spirurina</taxon>
        <taxon>Spiruromorpha</taxon>
        <taxon>Filarioidea</taxon>
        <taxon>Onchocercidae</taxon>
        <taxon>Onchocerca</taxon>
    </lineage>
</organism>
<evidence type="ECO:0000313" key="6">
    <source>
        <dbReference type="WBParaSite" id="nOo.2.0.1.t00812-RA"/>
    </source>
</evidence>
<evidence type="ECO:0000313" key="4">
    <source>
        <dbReference type="EMBL" id="VDK62887.1"/>
    </source>
</evidence>
<feature type="domain" description="CS" evidence="3">
    <location>
        <begin position="157"/>
        <end position="250"/>
    </location>
</feature>
<sequence length="312" mass="35969">MFVKYVLSSRNLWGEVGCWVRKVRSGVRVHVDLCGSCGETKEFWRIFLRLCSTNWLLLSSKVLLVLDFGTSLNCSAEVSEMEERTELRRDLHELQNLRSIASRQMIKSMLDEKIRELESKIKTLEAMNNVGEYGDVLTLKQSRMEAASSNTVPLATVKITNYAWDQSDKYVKLYLTIPEVHTVPQEQIAVNFMESEVEVNVRNVSSKNYSLVIKGLLKAINPSSSSFKQKTDLLLIMMKKNEEENWKYLTKAEMQSKEKSTPKFDQKADPQESLMGMIKQLYDDGDDDMKRTIRKAWHESQTKKSADLDEPM</sequence>
<dbReference type="InterPro" id="IPR008978">
    <property type="entry name" value="HSP20-like_chaperone"/>
</dbReference>
<dbReference type="FunFam" id="2.60.40.790:FF:000040">
    <property type="entry name" value="Calcyclin binding protein"/>
    <property type="match status" value="1"/>
</dbReference>
<dbReference type="Gene3D" id="2.60.40.790">
    <property type="match status" value="1"/>
</dbReference>
<keyword evidence="1" id="KW-0175">Coiled coil</keyword>
<dbReference type="GO" id="GO:0007507">
    <property type="term" value="P:heart development"/>
    <property type="evidence" value="ECO:0007669"/>
    <property type="project" value="TreeGrafter"/>
</dbReference>
<dbReference type="PANTHER" id="PTHR13164">
    <property type="entry name" value="CALICYLIN BINDING PROTEIN"/>
    <property type="match status" value="1"/>
</dbReference>
<evidence type="ECO:0000259" key="3">
    <source>
        <dbReference type="PROSITE" id="PS51203"/>
    </source>
</evidence>
<feature type="domain" description="SGS" evidence="2">
    <location>
        <begin position="235"/>
        <end position="312"/>
    </location>
</feature>
<dbReference type="Pfam" id="PF04969">
    <property type="entry name" value="CS"/>
    <property type="match status" value="1"/>
</dbReference>
<feature type="coiled-coil region" evidence="1">
    <location>
        <begin position="84"/>
        <end position="127"/>
    </location>
</feature>
<dbReference type="WBParaSite" id="nOo.2.0.1.t00812-RA">
    <property type="protein sequence ID" value="nOo.2.0.1.t00812-RA"/>
    <property type="gene ID" value="nOo.2.0.1.g00812"/>
</dbReference>
<evidence type="ECO:0000259" key="2">
    <source>
        <dbReference type="PROSITE" id="PS51048"/>
    </source>
</evidence>
<dbReference type="GO" id="GO:0015631">
    <property type="term" value="F:tubulin binding"/>
    <property type="evidence" value="ECO:0007669"/>
    <property type="project" value="InterPro"/>
</dbReference>
<dbReference type="InterPro" id="IPR037893">
    <property type="entry name" value="CS_CacyBP"/>
</dbReference>
<dbReference type="STRING" id="42157.A0A182DYR0"/>
<dbReference type="AlphaFoldDB" id="A0A182DYR0"/>
<reference evidence="6" key="1">
    <citation type="submission" date="2016-06" db="UniProtKB">
        <authorList>
            <consortium name="WormBaseParasite"/>
        </authorList>
    </citation>
    <scope>IDENTIFICATION</scope>
</reference>
<evidence type="ECO:0000256" key="1">
    <source>
        <dbReference type="SAM" id="Coils"/>
    </source>
</evidence>
<dbReference type="OrthoDB" id="164025at2759"/>
<dbReference type="GO" id="GO:0044548">
    <property type="term" value="F:S100 protein binding"/>
    <property type="evidence" value="ECO:0007669"/>
    <property type="project" value="InterPro"/>
</dbReference>
<dbReference type="InterPro" id="IPR007052">
    <property type="entry name" value="CS_dom"/>
</dbReference>
<dbReference type="GO" id="GO:0005634">
    <property type="term" value="C:nucleus"/>
    <property type="evidence" value="ECO:0007669"/>
    <property type="project" value="TreeGrafter"/>
</dbReference>
<dbReference type="SUPFAM" id="SSF140106">
    <property type="entry name" value="Calcyclin-binding protein-like"/>
    <property type="match status" value="1"/>
</dbReference>
<dbReference type="SUPFAM" id="SSF49764">
    <property type="entry name" value="HSP20-like chaperones"/>
    <property type="match status" value="1"/>
</dbReference>
<dbReference type="PROSITE" id="PS51203">
    <property type="entry name" value="CS"/>
    <property type="match status" value="1"/>
</dbReference>
<dbReference type="PROSITE" id="PS51048">
    <property type="entry name" value="SGS"/>
    <property type="match status" value="1"/>
</dbReference>
<dbReference type="CDD" id="cd06468">
    <property type="entry name" value="p23_CacyBP"/>
    <property type="match status" value="1"/>
</dbReference>
<evidence type="ECO:0000313" key="5">
    <source>
        <dbReference type="Proteomes" id="UP000271087"/>
    </source>
</evidence>
<proteinExistence type="predicted"/>
<keyword evidence="5" id="KW-1185">Reference proteome</keyword>